<dbReference type="GO" id="GO:0005634">
    <property type="term" value="C:nucleus"/>
    <property type="evidence" value="ECO:0007669"/>
    <property type="project" value="TreeGrafter"/>
</dbReference>
<reference evidence="2 3" key="1">
    <citation type="journal article" date="2014" name="Am. J. Bot.">
        <title>Genome assembly and annotation for red clover (Trifolium pratense; Fabaceae).</title>
        <authorList>
            <person name="Istvanek J."/>
            <person name="Jaros M."/>
            <person name="Krenek A."/>
            <person name="Repkova J."/>
        </authorList>
    </citation>
    <scope>NUCLEOTIDE SEQUENCE [LARGE SCALE GENOMIC DNA]</scope>
    <source>
        <strain evidence="3">cv. Tatra</strain>
        <tissue evidence="2">Young leaves</tissue>
    </source>
</reference>
<dbReference type="Proteomes" id="UP000236291">
    <property type="component" value="Unassembled WGS sequence"/>
</dbReference>
<dbReference type="STRING" id="57577.A0A2K3KWY9"/>
<dbReference type="GO" id="GO:0003682">
    <property type="term" value="F:chromatin binding"/>
    <property type="evidence" value="ECO:0007669"/>
    <property type="project" value="TreeGrafter"/>
</dbReference>
<feature type="non-terminal residue" evidence="2">
    <location>
        <position position="90"/>
    </location>
</feature>
<evidence type="ECO:0000259" key="1">
    <source>
        <dbReference type="Pfam" id="PF06278"/>
    </source>
</evidence>
<proteinExistence type="predicted"/>
<dbReference type="ExpressionAtlas" id="A0A2K3KWY9">
    <property type="expression patterns" value="baseline"/>
</dbReference>
<dbReference type="Pfam" id="PF06278">
    <property type="entry name" value="CNDH2_N"/>
    <property type="match status" value="1"/>
</dbReference>
<dbReference type="PANTHER" id="PTHR14324">
    <property type="entry name" value="CONDENSIN-2 COMPLEX SUBUNIT H2"/>
    <property type="match status" value="1"/>
</dbReference>
<name>A0A2K3KWY9_TRIPR</name>
<dbReference type="EMBL" id="ASHM01116090">
    <property type="protein sequence ID" value="PNX70796.1"/>
    <property type="molecule type" value="Genomic_DNA"/>
</dbReference>
<dbReference type="InterPro" id="IPR031739">
    <property type="entry name" value="Ncaph2"/>
</dbReference>
<dbReference type="GO" id="GO:0000796">
    <property type="term" value="C:condensin complex"/>
    <property type="evidence" value="ECO:0007669"/>
    <property type="project" value="TreeGrafter"/>
</dbReference>
<evidence type="ECO:0000313" key="3">
    <source>
        <dbReference type="Proteomes" id="UP000236291"/>
    </source>
</evidence>
<feature type="domain" description="Condensin II complex subunit H2 N-terminal" evidence="1">
    <location>
        <begin position="14"/>
        <end position="90"/>
    </location>
</feature>
<reference evidence="2 3" key="2">
    <citation type="journal article" date="2017" name="Front. Plant Sci.">
        <title>Gene Classification and Mining of Molecular Markers Useful in Red Clover (Trifolium pratense) Breeding.</title>
        <authorList>
            <person name="Istvanek J."/>
            <person name="Dluhosova J."/>
            <person name="Dluhos P."/>
            <person name="Patkova L."/>
            <person name="Nedelnik J."/>
            <person name="Repkova J."/>
        </authorList>
    </citation>
    <scope>NUCLEOTIDE SEQUENCE [LARGE SCALE GENOMIC DNA]</scope>
    <source>
        <strain evidence="3">cv. Tatra</strain>
        <tissue evidence="2">Young leaves</tissue>
    </source>
</reference>
<dbReference type="GO" id="GO:0010032">
    <property type="term" value="P:meiotic chromosome condensation"/>
    <property type="evidence" value="ECO:0007669"/>
    <property type="project" value="TreeGrafter"/>
</dbReference>
<evidence type="ECO:0000313" key="2">
    <source>
        <dbReference type="EMBL" id="PNX70796.1"/>
    </source>
</evidence>
<accession>A0A2K3KWY9</accession>
<gene>
    <name evidence="2" type="ORF">L195_g057752</name>
</gene>
<protein>
    <recommendedName>
        <fullName evidence="1">Condensin II complex subunit H2 N-terminal domain-containing protein</fullName>
    </recommendedName>
</protein>
<dbReference type="GO" id="GO:0051306">
    <property type="term" value="P:mitotic sister chromatid separation"/>
    <property type="evidence" value="ECO:0007669"/>
    <property type="project" value="TreeGrafter"/>
</dbReference>
<comment type="caution">
    <text evidence="2">The sequence shown here is derived from an EMBL/GenBank/DDBJ whole genome shotgun (WGS) entry which is preliminary data.</text>
</comment>
<sequence>MTKDTPESSGGAFHTVHAERDLQSNWEVDLAKKLEEYLLKICSGEIIGEDEGSIHVNFAEAALLLQGSIQVYSRKVEYLYNLVLRTLEFL</sequence>
<dbReference type="InterPro" id="IPR009378">
    <property type="entry name" value="H2_N"/>
</dbReference>
<organism evidence="2 3">
    <name type="scientific">Trifolium pratense</name>
    <name type="common">Red clover</name>
    <dbReference type="NCBI Taxonomy" id="57577"/>
    <lineage>
        <taxon>Eukaryota</taxon>
        <taxon>Viridiplantae</taxon>
        <taxon>Streptophyta</taxon>
        <taxon>Embryophyta</taxon>
        <taxon>Tracheophyta</taxon>
        <taxon>Spermatophyta</taxon>
        <taxon>Magnoliopsida</taxon>
        <taxon>eudicotyledons</taxon>
        <taxon>Gunneridae</taxon>
        <taxon>Pentapetalae</taxon>
        <taxon>rosids</taxon>
        <taxon>fabids</taxon>
        <taxon>Fabales</taxon>
        <taxon>Fabaceae</taxon>
        <taxon>Papilionoideae</taxon>
        <taxon>50 kb inversion clade</taxon>
        <taxon>NPAAA clade</taxon>
        <taxon>Hologalegina</taxon>
        <taxon>IRL clade</taxon>
        <taxon>Trifolieae</taxon>
        <taxon>Trifolium</taxon>
    </lineage>
</organism>
<dbReference type="PANTHER" id="PTHR14324:SF3">
    <property type="entry name" value="CONDENSIN-2 COMPLEX SUBUNIT H2"/>
    <property type="match status" value="1"/>
</dbReference>
<dbReference type="AlphaFoldDB" id="A0A2K3KWY9"/>